<evidence type="ECO:0000256" key="3">
    <source>
        <dbReference type="ARBA" id="ARBA00022741"/>
    </source>
</evidence>
<comment type="caution">
    <text evidence="7">The sequence shown here is derived from an EMBL/GenBank/DDBJ whole genome shotgun (WGS) entry which is preliminary data.</text>
</comment>
<dbReference type="PANTHER" id="PTHR24096:SF149">
    <property type="entry name" value="AMP-BINDING DOMAIN-CONTAINING PROTEIN-RELATED"/>
    <property type="match status" value="1"/>
</dbReference>
<dbReference type="InterPro" id="IPR025110">
    <property type="entry name" value="AMP-bd_C"/>
</dbReference>
<proteinExistence type="inferred from homology"/>
<dbReference type="GO" id="GO:0016405">
    <property type="term" value="F:CoA-ligase activity"/>
    <property type="evidence" value="ECO:0007669"/>
    <property type="project" value="TreeGrafter"/>
</dbReference>
<dbReference type="CDD" id="cd05904">
    <property type="entry name" value="4CL"/>
    <property type="match status" value="1"/>
</dbReference>
<evidence type="ECO:0000256" key="4">
    <source>
        <dbReference type="ARBA" id="ARBA00022840"/>
    </source>
</evidence>
<dbReference type="PROSITE" id="PS00455">
    <property type="entry name" value="AMP_BINDING"/>
    <property type="match status" value="1"/>
</dbReference>
<accession>A0A4D4IWV7</accession>
<evidence type="ECO:0000313" key="7">
    <source>
        <dbReference type="EMBL" id="GDY28825.1"/>
    </source>
</evidence>
<sequence length="521" mass="55379">MTVITSAEPTVEPAEVPVHELVLGGAAARGSHPALVDGTTGQTIGYAELAGMVDRFAAGLAEAGLARGDVIALHSPNTILFPVVLLGASRAGVVVTTLNALSTAQEIAEQLTDARARWLVTVSALLPTAEEAAARAGVEQVWVCDTEDGHRSVRELLASTAEPPEVDVDLDEDLFVLPYSSGTTGRPKGVMLTHRSVGTNSNQVLRSWSRVTGDDRVLGVLPFFHIFGMCILLNYLRVGGTLVVLPRFEVDSFLSALAEYRITRLYAVPPIVLALAKHPAVDSYDLSSLREVLSAAAPLDPRLGEACARRIGTRVVQGYGMTELSPCSHLVADDVAGPVPGSVGTLVAGTQARLVDPVTGADVATGDVGELWIRGPQVMKGYFGRPEDTAAMIDADGWLHTGDLARVDADGYFFIVDRVKELIKYRGYQVPPAELEAVLLAHPEIADAAVVGCYDDNGDEVPKAFVVPSPGRTLDADAVMAYVAGKVAPYKKVRRVEFVDVIPRAASGKILRRELRERPAG</sequence>
<protein>
    <submittedName>
        <fullName evidence="7">AMP-dependent synthetase</fullName>
    </submittedName>
</protein>
<dbReference type="InterPro" id="IPR045851">
    <property type="entry name" value="AMP-bd_C_sf"/>
</dbReference>
<keyword evidence="2" id="KW-0436">Ligase</keyword>
<dbReference type="Pfam" id="PF13193">
    <property type="entry name" value="AMP-binding_C"/>
    <property type="match status" value="1"/>
</dbReference>
<evidence type="ECO:0000256" key="1">
    <source>
        <dbReference type="ARBA" id="ARBA00006432"/>
    </source>
</evidence>
<dbReference type="AlphaFoldDB" id="A0A4D4IWV7"/>
<evidence type="ECO:0000256" key="2">
    <source>
        <dbReference type="ARBA" id="ARBA00022598"/>
    </source>
</evidence>
<dbReference type="GO" id="GO:0005524">
    <property type="term" value="F:ATP binding"/>
    <property type="evidence" value="ECO:0007669"/>
    <property type="project" value="UniProtKB-KW"/>
</dbReference>
<dbReference type="Proteomes" id="UP000298860">
    <property type="component" value="Unassembled WGS sequence"/>
</dbReference>
<dbReference type="InterPro" id="IPR020845">
    <property type="entry name" value="AMP-binding_CS"/>
</dbReference>
<evidence type="ECO:0000313" key="8">
    <source>
        <dbReference type="Proteomes" id="UP000298860"/>
    </source>
</evidence>
<dbReference type="Gene3D" id="3.40.50.12780">
    <property type="entry name" value="N-terminal domain of ligase-like"/>
    <property type="match status" value="1"/>
</dbReference>
<keyword evidence="3" id="KW-0547">Nucleotide-binding</keyword>
<dbReference type="PANTHER" id="PTHR24096">
    <property type="entry name" value="LONG-CHAIN-FATTY-ACID--COA LIGASE"/>
    <property type="match status" value="1"/>
</dbReference>
<dbReference type="EMBL" id="BJFL01000002">
    <property type="protein sequence ID" value="GDY28825.1"/>
    <property type="molecule type" value="Genomic_DNA"/>
</dbReference>
<organism evidence="7 8">
    <name type="scientific">Gandjariella thermophila</name>
    <dbReference type="NCBI Taxonomy" id="1931992"/>
    <lineage>
        <taxon>Bacteria</taxon>
        <taxon>Bacillati</taxon>
        <taxon>Actinomycetota</taxon>
        <taxon>Actinomycetes</taxon>
        <taxon>Pseudonocardiales</taxon>
        <taxon>Pseudonocardiaceae</taxon>
        <taxon>Gandjariella</taxon>
    </lineage>
</organism>
<dbReference type="FunFam" id="3.30.300.30:FF:000007">
    <property type="entry name" value="4-coumarate--CoA ligase 2"/>
    <property type="match status" value="1"/>
</dbReference>
<dbReference type="Gene3D" id="3.30.300.30">
    <property type="match status" value="1"/>
</dbReference>
<dbReference type="InterPro" id="IPR000873">
    <property type="entry name" value="AMP-dep_synth/lig_dom"/>
</dbReference>
<evidence type="ECO:0000259" key="6">
    <source>
        <dbReference type="Pfam" id="PF13193"/>
    </source>
</evidence>
<dbReference type="FunFam" id="3.40.50.12780:FF:000003">
    <property type="entry name" value="Long-chain-fatty-acid--CoA ligase FadD"/>
    <property type="match status" value="1"/>
</dbReference>
<keyword evidence="8" id="KW-1185">Reference proteome</keyword>
<dbReference type="SUPFAM" id="SSF56801">
    <property type="entry name" value="Acetyl-CoA synthetase-like"/>
    <property type="match status" value="1"/>
</dbReference>
<name>A0A4D4IWV7_9PSEU</name>
<dbReference type="InterPro" id="IPR042099">
    <property type="entry name" value="ANL_N_sf"/>
</dbReference>
<dbReference type="RefSeq" id="WP_225978039.1">
    <property type="nucleotide sequence ID" value="NZ_BJFL01000002.1"/>
</dbReference>
<reference evidence="8" key="1">
    <citation type="submission" date="2019-04" db="EMBL/GenBank/DDBJ databases">
        <title>Draft genome sequence of Pseudonocardiaceae bacterium SL3-2-4.</title>
        <authorList>
            <person name="Ningsih F."/>
            <person name="Yokota A."/>
            <person name="Sakai Y."/>
            <person name="Nanatani K."/>
            <person name="Yabe S."/>
            <person name="Oetari A."/>
            <person name="Sjamsuridzal W."/>
        </authorList>
    </citation>
    <scope>NUCLEOTIDE SEQUENCE [LARGE SCALE GENOMIC DNA]</scope>
    <source>
        <strain evidence="8">SL3-2-4</strain>
    </source>
</reference>
<keyword evidence="4" id="KW-0067">ATP-binding</keyword>
<feature type="domain" description="AMP-dependent synthetase/ligase" evidence="5">
    <location>
        <begin position="26"/>
        <end position="383"/>
    </location>
</feature>
<comment type="similarity">
    <text evidence="1">Belongs to the ATP-dependent AMP-binding enzyme family.</text>
</comment>
<feature type="domain" description="AMP-binding enzyme C-terminal" evidence="6">
    <location>
        <begin position="434"/>
        <end position="509"/>
    </location>
</feature>
<gene>
    <name evidence="7" type="ORF">GTS_04580</name>
</gene>
<evidence type="ECO:0000259" key="5">
    <source>
        <dbReference type="Pfam" id="PF00501"/>
    </source>
</evidence>
<dbReference type="Pfam" id="PF00501">
    <property type="entry name" value="AMP-binding"/>
    <property type="match status" value="1"/>
</dbReference>